<dbReference type="SUPFAM" id="SSF51905">
    <property type="entry name" value="FAD/NAD(P)-binding domain"/>
    <property type="match status" value="1"/>
</dbReference>
<proteinExistence type="inferred from homology"/>
<keyword evidence="2" id="KW-0285">Flavoprotein</keyword>
<dbReference type="PANTHER" id="PTHR47356">
    <property type="entry name" value="FAD-DEPENDENT MONOOXYGENASE ASQG-RELATED"/>
    <property type="match status" value="1"/>
</dbReference>
<dbReference type="PRINTS" id="PR00420">
    <property type="entry name" value="RNGMNOXGNASE"/>
</dbReference>
<gene>
    <name evidence="6" type="ORF">BG006_000755</name>
</gene>
<organism evidence="6 7">
    <name type="scientific">Podila minutissima</name>
    <dbReference type="NCBI Taxonomy" id="64525"/>
    <lineage>
        <taxon>Eukaryota</taxon>
        <taxon>Fungi</taxon>
        <taxon>Fungi incertae sedis</taxon>
        <taxon>Mucoromycota</taxon>
        <taxon>Mortierellomycotina</taxon>
        <taxon>Mortierellomycetes</taxon>
        <taxon>Mortierellales</taxon>
        <taxon>Mortierellaceae</taxon>
        <taxon>Podila</taxon>
    </lineage>
</organism>
<evidence type="ECO:0000256" key="2">
    <source>
        <dbReference type="ARBA" id="ARBA00022630"/>
    </source>
</evidence>
<protein>
    <recommendedName>
        <fullName evidence="5">FAD-binding domain-containing protein</fullName>
    </recommendedName>
</protein>
<evidence type="ECO:0000313" key="7">
    <source>
        <dbReference type="Proteomes" id="UP000696485"/>
    </source>
</evidence>
<dbReference type="GO" id="GO:0071949">
    <property type="term" value="F:FAD binding"/>
    <property type="evidence" value="ECO:0007669"/>
    <property type="project" value="InterPro"/>
</dbReference>
<dbReference type="Pfam" id="PF01494">
    <property type="entry name" value="FAD_binding_3"/>
    <property type="match status" value="1"/>
</dbReference>
<evidence type="ECO:0000256" key="1">
    <source>
        <dbReference type="ARBA" id="ARBA00007992"/>
    </source>
</evidence>
<evidence type="ECO:0000313" key="6">
    <source>
        <dbReference type="EMBL" id="KAF9335154.1"/>
    </source>
</evidence>
<keyword evidence="4" id="KW-0560">Oxidoreductase</keyword>
<reference evidence="6" key="1">
    <citation type="journal article" date="2020" name="Fungal Divers.">
        <title>Resolving the Mortierellaceae phylogeny through synthesis of multi-gene phylogenetics and phylogenomics.</title>
        <authorList>
            <person name="Vandepol N."/>
            <person name="Liber J."/>
            <person name="Desiro A."/>
            <person name="Na H."/>
            <person name="Kennedy M."/>
            <person name="Barry K."/>
            <person name="Grigoriev I.V."/>
            <person name="Miller A.N."/>
            <person name="O'Donnell K."/>
            <person name="Stajich J.E."/>
            <person name="Bonito G."/>
        </authorList>
    </citation>
    <scope>NUCLEOTIDE SEQUENCE</scope>
    <source>
        <strain evidence="6">NVP1</strain>
    </source>
</reference>
<keyword evidence="3" id="KW-0274">FAD</keyword>
<dbReference type="AlphaFoldDB" id="A0A9P5SPH9"/>
<dbReference type="InterPro" id="IPR002938">
    <property type="entry name" value="FAD-bd"/>
</dbReference>
<sequence>MATNIDDNRPQVMIVGAGLGGVTLALLLERANVPYALFERAAQVKPLGSAISLGVGVIPMFKQIGLFDEFMANSKAHLVTRRFNEEREQYGVLDWRLMEEFGGYYNRIISRPVLYDMLLRQIPQHKIFLSKRVLSMTQDDERVIIQTSDNQRHEGDILVGADGAYSGVRQNLYRQMKQDGNLPASDVGDLPYSCTCLVGQTRPLDPEEFPEILEEECSFRSLFGDARPYTHHLNKISAKSHDAFRNSEWGPEAAEQMCKEVRDFPVPGGNGKLVFGDLINRTPKEYISKVMLEEKLFETWFGGRTVLLGDGK</sequence>
<keyword evidence="7" id="KW-1185">Reference proteome</keyword>
<accession>A0A9P5SPH9</accession>
<evidence type="ECO:0000256" key="3">
    <source>
        <dbReference type="ARBA" id="ARBA00022827"/>
    </source>
</evidence>
<comment type="similarity">
    <text evidence="1">Belongs to the paxM FAD-dependent monooxygenase family.</text>
</comment>
<evidence type="ECO:0000256" key="4">
    <source>
        <dbReference type="ARBA" id="ARBA00023002"/>
    </source>
</evidence>
<comment type="caution">
    <text evidence="6">The sequence shown here is derived from an EMBL/GenBank/DDBJ whole genome shotgun (WGS) entry which is preliminary data.</text>
</comment>
<evidence type="ECO:0000259" key="5">
    <source>
        <dbReference type="Pfam" id="PF01494"/>
    </source>
</evidence>
<dbReference type="InterPro" id="IPR036188">
    <property type="entry name" value="FAD/NAD-bd_sf"/>
</dbReference>
<dbReference type="Gene3D" id="3.50.50.60">
    <property type="entry name" value="FAD/NAD(P)-binding domain"/>
    <property type="match status" value="1"/>
</dbReference>
<dbReference type="GO" id="GO:0004497">
    <property type="term" value="F:monooxygenase activity"/>
    <property type="evidence" value="ECO:0007669"/>
    <property type="project" value="InterPro"/>
</dbReference>
<dbReference type="PANTHER" id="PTHR47356:SF2">
    <property type="entry name" value="FAD-BINDING DOMAIN-CONTAINING PROTEIN-RELATED"/>
    <property type="match status" value="1"/>
</dbReference>
<feature type="domain" description="FAD-binding" evidence="5">
    <location>
        <begin position="11"/>
        <end position="182"/>
    </location>
</feature>
<dbReference type="InterPro" id="IPR050562">
    <property type="entry name" value="FAD_mOase_fung"/>
</dbReference>
<dbReference type="EMBL" id="JAAAUY010000113">
    <property type="protein sequence ID" value="KAF9335154.1"/>
    <property type="molecule type" value="Genomic_DNA"/>
</dbReference>
<name>A0A9P5SPH9_9FUNG</name>
<dbReference type="Proteomes" id="UP000696485">
    <property type="component" value="Unassembled WGS sequence"/>
</dbReference>